<feature type="domain" description="Helicase ATP-binding" evidence="12">
    <location>
        <begin position="15"/>
        <end position="313"/>
    </location>
</feature>
<keyword evidence="9 11" id="KW-0238">DNA-binding</keyword>
<comment type="caution">
    <text evidence="13">The sequence shown here is derived from an EMBL/GenBank/DDBJ whole genome shotgun (WGS) entry which is preliminary data.</text>
</comment>
<keyword evidence="4 11" id="KW-0378">Hydrolase</keyword>
<dbReference type="InterPro" id="IPR011545">
    <property type="entry name" value="DEAD/DEAH_box_helicase_dom"/>
</dbReference>
<dbReference type="InterPro" id="IPR027417">
    <property type="entry name" value="P-loop_NTPase"/>
</dbReference>
<dbReference type="GO" id="GO:0004386">
    <property type="term" value="F:helicase activity"/>
    <property type="evidence" value="ECO:0007669"/>
    <property type="project" value="UniProtKB-KW"/>
</dbReference>
<dbReference type="SUPFAM" id="SSF52540">
    <property type="entry name" value="P-loop containing nucleoside triphosphate hydrolases"/>
    <property type="match status" value="1"/>
</dbReference>
<feature type="binding site" evidence="11">
    <location>
        <position position="129"/>
    </location>
    <ligand>
        <name>[4Fe-4S] cluster</name>
        <dbReference type="ChEBI" id="CHEBI:49883"/>
    </ligand>
</feature>
<evidence type="ECO:0000256" key="1">
    <source>
        <dbReference type="ARBA" id="ARBA00022485"/>
    </source>
</evidence>
<evidence type="ECO:0000256" key="10">
    <source>
        <dbReference type="ARBA" id="ARBA00023235"/>
    </source>
</evidence>
<dbReference type="HAMAP" id="MF_02205">
    <property type="entry name" value="DinG_proteobact"/>
    <property type="match status" value="1"/>
</dbReference>
<dbReference type="PROSITE" id="PS51193">
    <property type="entry name" value="HELICASE_ATP_BIND_2"/>
    <property type="match status" value="1"/>
</dbReference>
<dbReference type="InterPro" id="IPR010614">
    <property type="entry name" value="RAD3-like_helicase_DEAD"/>
</dbReference>
<protein>
    <recommendedName>
        <fullName evidence="11">ATP-dependent DNA helicase DinG</fullName>
        <ecNumber evidence="11">5.6.2.3</ecNumber>
    </recommendedName>
    <alternativeName>
        <fullName evidence="11">DNA 5'-3' helicase DinG</fullName>
    </alternativeName>
</protein>
<dbReference type="Proteomes" id="UP001465153">
    <property type="component" value="Unassembled WGS sequence"/>
</dbReference>
<organism evidence="13 14">
    <name type="scientific">Sessilibacter corallicola</name>
    <dbReference type="NCBI Taxonomy" id="2904075"/>
    <lineage>
        <taxon>Bacteria</taxon>
        <taxon>Pseudomonadati</taxon>
        <taxon>Pseudomonadota</taxon>
        <taxon>Gammaproteobacteria</taxon>
        <taxon>Cellvibrionales</taxon>
        <taxon>Cellvibrionaceae</taxon>
        <taxon>Sessilibacter</taxon>
    </lineage>
</organism>
<keyword evidence="8 11" id="KW-0411">Iron-sulfur</keyword>
<evidence type="ECO:0000256" key="7">
    <source>
        <dbReference type="ARBA" id="ARBA00023004"/>
    </source>
</evidence>
<dbReference type="InterPro" id="IPR014013">
    <property type="entry name" value="Helic_SF1/SF2_ATP-bd_DinG/Rad3"/>
</dbReference>
<comment type="function">
    <text evidence="11">DNA-dependent ATPase and 5'-3' DNA helicase. Unwinds D-loops, R-loops, forked DNA and G-quadruplex DNA.</text>
</comment>
<feature type="binding site" evidence="11">
    <location>
        <position position="204"/>
    </location>
    <ligand>
        <name>[4Fe-4S] cluster</name>
        <dbReference type="ChEBI" id="CHEBI:49883"/>
    </ligand>
</feature>
<dbReference type="InterPro" id="IPR045028">
    <property type="entry name" value="DinG/Rad3-like"/>
</dbReference>
<dbReference type="SMART" id="SM00491">
    <property type="entry name" value="HELICc2"/>
    <property type="match status" value="1"/>
</dbReference>
<keyword evidence="6 11" id="KW-0067">ATP-binding</keyword>
<evidence type="ECO:0000256" key="2">
    <source>
        <dbReference type="ARBA" id="ARBA00022723"/>
    </source>
</evidence>
<feature type="binding site" evidence="11">
    <location>
        <position position="215"/>
    </location>
    <ligand>
        <name>[4Fe-4S] cluster</name>
        <dbReference type="ChEBI" id="CHEBI:49883"/>
    </ligand>
</feature>
<accession>A0ABQ0A7G4</accession>
<sequence>MLSDEIKQTIQGAYSQFLTSQGLKARYGQKLMIAEIARTLAGIKTDENHRRVSDGQVCVVEAGTGTGKTVAYLLAAIPVAQLLNKKLVVSTATVALQEQIVYKDLPELKQHSGLEFSYSLAKGRRRYLCLNQLDRVLHEQQSASDPTRALYEDEMPDVSEEDIVLYRSMMDALASGDWDGDKDDWKDELENKVWFRVTTDHRQCTGRKCSNVSQCSFFKARDDQSNVDIIVTNHDMVLSDLALGGGAILPAPEDSIYVFDEGHHLPDKALNHFSSHVRVISTTRWLDQCIKSVGPLLSDLGESMQVSRLVESLPNDLTATKSNMELLWPQLQALAGDLADSQEKSPKYRFPGGEVPERLRELALNLHQDFVRLHGKFEKLCQEVEDLLEDKYGPIPKVDLENWFPVLGLWSGRAEASIQLWSSYAHKDAASLMPKARWLTLFDTGAYVDIEICSSPILAANNLTTNLWNQCCAAVVTSATLAALGHFERYRMRSGTPEDSVYQIVPSPFNFANARFQVPATAFDASKAEQHTQSVIEQLPELINVDEGSLVLFSSRRQMQDVFEGLPSRMQRIILLQGERSKQETIRTHKLRIDDDEGSILFGLASFAEGLDLPGNYCKHVIIAKIPFSVPDDPVEASLAEWIDAKGGNAFMEMSVPDAAIKLVQACGRLLRKESDEGTITVLDNRLLTRRYGKTLIESLPPYNLQLNK</sequence>
<evidence type="ECO:0000313" key="14">
    <source>
        <dbReference type="Proteomes" id="UP001465153"/>
    </source>
</evidence>
<dbReference type="NCBIfam" id="NF008729">
    <property type="entry name" value="PRK11747.1"/>
    <property type="match status" value="1"/>
</dbReference>
<reference evidence="13 14" key="1">
    <citation type="submission" date="2024-04" db="EMBL/GenBank/DDBJ databases">
        <title>Draft genome sequence of Sessilibacter corallicola NBRC 116591.</title>
        <authorList>
            <person name="Miyakawa T."/>
            <person name="Kusuya Y."/>
            <person name="Miura T."/>
        </authorList>
    </citation>
    <scope>NUCLEOTIDE SEQUENCE [LARGE SCALE GENOMIC DNA]</scope>
    <source>
        <strain evidence="13 14">KU-00831-HH</strain>
    </source>
</reference>
<name>A0ABQ0A7G4_9GAMM</name>
<comment type="catalytic activity">
    <reaction evidence="11">
        <text>ATP + H2O = ADP + phosphate + H(+)</text>
        <dbReference type="Rhea" id="RHEA:13065"/>
        <dbReference type="ChEBI" id="CHEBI:15377"/>
        <dbReference type="ChEBI" id="CHEBI:15378"/>
        <dbReference type="ChEBI" id="CHEBI:30616"/>
        <dbReference type="ChEBI" id="CHEBI:43474"/>
        <dbReference type="ChEBI" id="CHEBI:456216"/>
        <dbReference type="EC" id="5.6.2.3"/>
    </reaction>
</comment>
<keyword evidence="7 11" id="KW-0408">Iron</keyword>
<keyword evidence="14" id="KW-1185">Reference proteome</keyword>
<evidence type="ECO:0000256" key="3">
    <source>
        <dbReference type="ARBA" id="ARBA00022741"/>
    </source>
</evidence>
<evidence type="ECO:0000256" key="6">
    <source>
        <dbReference type="ARBA" id="ARBA00022840"/>
    </source>
</evidence>
<dbReference type="Pfam" id="PF06733">
    <property type="entry name" value="DEAD_2"/>
    <property type="match status" value="1"/>
</dbReference>
<evidence type="ECO:0000313" key="13">
    <source>
        <dbReference type="EMBL" id="GAA6167584.1"/>
    </source>
</evidence>
<evidence type="ECO:0000256" key="8">
    <source>
        <dbReference type="ARBA" id="ARBA00023014"/>
    </source>
</evidence>
<keyword evidence="3 11" id="KW-0547">Nucleotide-binding</keyword>
<dbReference type="PANTHER" id="PTHR11472">
    <property type="entry name" value="DNA REPAIR DEAD HELICASE RAD3/XP-D SUBFAMILY MEMBER"/>
    <property type="match status" value="1"/>
</dbReference>
<dbReference type="EMBL" id="BAABWN010000004">
    <property type="protein sequence ID" value="GAA6167584.1"/>
    <property type="molecule type" value="Genomic_DNA"/>
</dbReference>
<keyword evidence="10 11" id="KW-0413">Isomerase</keyword>
<dbReference type="Pfam" id="PF13307">
    <property type="entry name" value="Helicase_C_2"/>
    <property type="match status" value="1"/>
</dbReference>
<dbReference type="EC" id="5.6.2.3" evidence="11"/>
<dbReference type="Pfam" id="PF00270">
    <property type="entry name" value="DEAD"/>
    <property type="match status" value="1"/>
</dbReference>
<dbReference type="InterPro" id="IPR006555">
    <property type="entry name" value="ATP-dep_Helicase_C"/>
</dbReference>
<proteinExistence type="inferred from homology"/>
<dbReference type="InterPro" id="IPR039000">
    <property type="entry name" value="DinG_proteobact"/>
</dbReference>
<keyword evidence="1 11" id="KW-0004">4Fe-4S</keyword>
<dbReference type="Gene3D" id="3.40.50.300">
    <property type="entry name" value="P-loop containing nucleotide triphosphate hydrolases"/>
    <property type="match status" value="2"/>
</dbReference>
<keyword evidence="5 11" id="KW-0347">Helicase</keyword>
<gene>
    <name evidence="11 13" type="primary">dinG</name>
    <name evidence="13" type="ORF">NBRC116591_13940</name>
</gene>
<comment type="similarity">
    <text evidence="11">Belongs to the helicase family. DinG subfamily. Type 1 sub-subfamily.</text>
</comment>
<evidence type="ECO:0000256" key="4">
    <source>
        <dbReference type="ARBA" id="ARBA00022801"/>
    </source>
</evidence>
<evidence type="ECO:0000256" key="5">
    <source>
        <dbReference type="ARBA" id="ARBA00022806"/>
    </source>
</evidence>
<comment type="cofactor">
    <cofactor evidence="11">
        <name>[4Fe-4S] cluster</name>
        <dbReference type="ChEBI" id="CHEBI:49883"/>
    </cofactor>
    <text evidence="11">Binds 1 [4Fe-4S] cluster.</text>
</comment>
<dbReference type="PANTHER" id="PTHR11472:SF59">
    <property type="entry name" value="ATP-DEPENDENT DNA HELICASE DING"/>
    <property type="match status" value="1"/>
</dbReference>
<dbReference type="RefSeq" id="WP_353302179.1">
    <property type="nucleotide sequence ID" value="NZ_BAABWN010000004.1"/>
</dbReference>
<evidence type="ECO:0000256" key="9">
    <source>
        <dbReference type="ARBA" id="ARBA00023125"/>
    </source>
</evidence>
<keyword evidence="2 11" id="KW-0479">Metal-binding</keyword>
<feature type="binding site" evidence="11">
    <location>
        <position position="209"/>
    </location>
    <ligand>
        <name>[4Fe-4S] cluster</name>
        <dbReference type="ChEBI" id="CHEBI:49883"/>
    </ligand>
</feature>
<evidence type="ECO:0000259" key="12">
    <source>
        <dbReference type="PROSITE" id="PS51193"/>
    </source>
</evidence>
<evidence type="ECO:0000256" key="11">
    <source>
        <dbReference type="HAMAP-Rule" id="MF_02205"/>
    </source>
</evidence>